<dbReference type="Pfam" id="PF13406">
    <property type="entry name" value="SLT_2"/>
    <property type="match status" value="1"/>
</dbReference>
<organism evidence="2 3">
    <name type="scientific">Gilvimarinus gilvus</name>
    <dbReference type="NCBI Taxonomy" id="3058038"/>
    <lineage>
        <taxon>Bacteria</taxon>
        <taxon>Pseudomonadati</taxon>
        <taxon>Pseudomonadota</taxon>
        <taxon>Gammaproteobacteria</taxon>
        <taxon>Cellvibrionales</taxon>
        <taxon>Cellvibrionaceae</taxon>
        <taxon>Gilvimarinus</taxon>
    </lineage>
</organism>
<dbReference type="PANTHER" id="PTHR30163">
    <property type="entry name" value="MEMBRANE-BOUND LYTIC MUREIN TRANSGLYCOSYLASE B"/>
    <property type="match status" value="1"/>
</dbReference>
<protein>
    <submittedName>
        <fullName evidence="2">Lytic murein transglycosylase B</fullName>
    </submittedName>
</protein>
<dbReference type="InterPro" id="IPR043426">
    <property type="entry name" value="MltB-like"/>
</dbReference>
<dbReference type="InterPro" id="IPR023346">
    <property type="entry name" value="Lysozyme-like_dom_sf"/>
</dbReference>
<dbReference type="NCBIfam" id="TIGR02282">
    <property type="entry name" value="MltB"/>
    <property type="match status" value="1"/>
</dbReference>
<dbReference type="CDD" id="cd13399">
    <property type="entry name" value="Slt35-like"/>
    <property type="match status" value="1"/>
</dbReference>
<evidence type="ECO:0000313" key="3">
    <source>
        <dbReference type="Proteomes" id="UP001273505"/>
    </source>
</evidence>
<evidence type="ECO:0000259" key="1">
    <source>
        <dbReference type="Pfam" id="PF13406"/>
    </source>
</evidence>
<dbReference type="Gene3D" id="1.10.530.10">
    <property type="match status" value="1"/>
</dbReference>
<accession>A0ABU4RWL3</accession>
<dbReference type="Gene3D" id="1.10.8.350">
    <property type="entry name" value="Bacterial muramidase"/>
    <property type="match status" value="1"/>
</dbReference>
<dbReference type="EMBL" id="JAXAFO010000010">
    <property type="protein sequence ID" value="MDX6849267.1"/>
    <property type="molecule type" value="Genomic_DNA"/>
</dbReference>
<evidence type="ECO:0000313" key="2">
    <source>
        <dbReference type="EMBL" id="MDX6849267.1"/>
    </source>
</evidence>
<feature type="domain" description="Transglycosylase SLT" evidence="1">
    <location>
        <begin position="33"/>
        <end position="325"/>
    </location>
</feature>
<sequence>MKITRRVNLLATYCLLVFFVMFSAAVKADYSEHPSAQPFIARMVEQHDFDSFELTQLFKAVEKKQSILDTIARPAEKTKSWADYRKIFIKPARIEGGVSFWLDNAEALLRAERAFGVPAEYIVAIIGVETLYGKITGSYRVMDALSTLAFDYPPRSPFFTKELEHYLLLTREHGQDPLLNKGSYAGAMGLGQFMPSSYREYAVDFNGDSWPDIWQNKADAIGSVANYFHRHGWQAAQRVTVRARPNKNIVLAEPKTIAKPELTVADWMQRGLQPVIDLNEDVLANAIVLDGALGDEYWLTMNNFYVITRYNRSAMYAMAVDQLAQAIYREGFDKVEEKLNP</sequence>
<dbReference type="SUPFAM" id="SSF53955">
    <property type="entry name" value="Lysozyme-like"/>
    <property type="match status" value="1"/>
</dbReference>
<proteinExistence type="predicted"/>
<dbReference type="Proteomes" id="UP001273505">
    <property type="component" value="Unassembled WGS sequence"/>
</dbReference>
<dbReference type="RefSeq" id="WP_302721506.1">
    <property type="nucleotide sequence ID" value="NZ_JAULRU010000319.1"/>
</dbReference>
<name>A0ABU4RWL3_9GAMM</name>
<keyword evidence="3" id="KW-1185">Reference proteome</keyword>
<reference evidence="2 3" key="1">
    <citation type="submission" date="2023-11" db="EMBL/GenBank/DDBJ databases">
        <title>Gilvimarinus fulvus sp. nov., isolated from the surface of Kelp.</title>
        <authorList>
            <person name="Sun Y.Y."/>
            <person name="Gong Y."/>
            <person name="Du Z.J."/>
        </authorList>
    </citation>
    <scope>NUCLEOTIDE SEQUENCE [LARGE SCALE GENOMIC DNA]</scope>
    <source>
        <strain evidence="2 3">SDUM040013</strain>
    </source>
</reference>
<dbReference type="InterPro" id="IPR011757">
    <property type="entry name" value="Lytic_transglycosylase_MltB"/>
</dbReference>
<dbReference type="PANTHER" id="PTHR30163:SF9">
    <property type="entry name" value="MEMBRANE-BOUND LYTIC MUREIN TRANSGLYCOSYLASE B"/>
    <property type="match status" value="1"/>
</dbReference>
<comment type="caution">
    <text evidence="2">The sequence shown here is derived from an EMBL/GenBank/DDBJ whole genome shotgun (WGS) entry which is preliminary data.</text>
</comment>
<dbReference type="InterPro" id="IPR031304">
    <property type="entry name" value="SLT_2"/>
</dbReference>
<gene>
    <name evidence="2" type="primary">mltB</name>
    <name evidence="2" type="ORF">SCD92_07835</name>
</gene>